<dbReference type="Pfam" id="PF01917">
    <property type="entry name" value="Flagellin_arch-type"/>
    <property type="match status" value="1"/>
</dbReference>
<keyword evidence="5" id="KW-1133">Transmembrane helix</keyword>
<keyword evidence="3 4" id="KW-0974">Archaeal flagellum</keyword>
<keyword evidence="5" id="KW-0472">Membrane</keyword>
<dbReference type="HOGENOM" id="CLU_051124_1_0_2"/>
<comment type="function">
    <text evidence="4">Flagellin is the subunit protein which polymerizes to form the filaments of archaeal flagella.</text>
</comment>
<dbReference type="KEGG" id="nmo:Nmlp_3210"/>
<dbReference type="InterPro" id="IPR013373">
    <property type="entry name" value="Flagellin/pilin_N_arc"/>
</dbReference>
<evidence type="ECO:0000256" key="2">
    <source>
        <dbReference type="ARBA" id="ARBA00010256"/>
    </source>
</evidence>
<protein>
    <recommendedName>
        <fullName evidence="4">Flagellin</fullName>
    </recommendedName>
</protein>
<keyword evidence="6" id="KW-0282">Flagellum</keyword>
<sequence length="198" mass="20438">MFDTDTETQDRGQVGIGTLIVFIALVLVAAIAAGVLINTAGFLQTQAESTGQESTDQVSNNIQVSQVVGVSTNSGEDLQELQFIISLGPGSDPVDLTDFTYEYINSASDSFSGAETNPEISGYLEVQGSSGNTILDQNSDVSRLTIDLTTTTDGALSAGDSVSLLITTVDGGQTAIEVNVPDPLNGIDAEAGTQAITL</sequence>
<reference evidence="6 7" key="1">
    <citation type="journal article" date="2013" name="Genome Announc.">
        <title>Genome of the haloarchaeon Natronomonas moolapensis, a neutrophilic member of a previously haloalkaliphilic genus.</title>
        <authorList>
            <person name="Dyall-Smith M.L."/>
            <person name="Pfeiffer F."/>
            <person name="Oberwinkler T."/>
            <person name="Klee K."/>
            <person name="Rampp M."/>
            <person name="Palm P."/>
            <person name="Gross K."/>
            <person name="Schuster S.C."/>
            <person name="Oesterhelt D."/>
        </authorList>
    </citation>
    <scope>NUCLEOTIDE SEQUENCE [LARGE SCALE GENOMIC DNA]</scope>
    <source>
        <strain evidence="7">DSM 18674 / JCM 14361 / 8.8.11</strain>
    </source>
</reference>
<name>M1XSM5_NATM8</name>
<feature type="transmembrane region" description="Helical" evidence="5">
    <location>
        <begin position="12"/>
        <end position="37"/>
    </location>
</feature>
<evidence type="ECO:0000313" key="6">
    <source>
        <dbReference type="EMBL" id="CCQ37347.1"/>
    </source>
</evidence>
<evidence type="ECO:0000256" key="4">
    <source>
        <dbReference type="RuleBase" id="RU361282"/>
    </source>
</evidence>
<keyword evidence="5" id="KW-0812">Transmembrane</keyword>
<evidence type="ECO:0000256" key="3">
    <source>
        <dbReference type="ARBA" id="ARBA00022440"/>
    </source>
</evidence>
<dbReference type="STRING" id="268739.Nmlp_3210"/>
<dbReference type="GeneID" id="30926396"/>
<gene>
    <name evidence="6" type="primary">flg1</name>
    <name evidence="6" type="ordered locus">Nmlp_3210</name>
</gene>
<comment type="subcellular location">
    <subcellularLocation>
        <location evidence="1 4">Archaeal flagellum</location>
    </subcellularLocation>
</comment>
<evidence type="ECO:0000256" key="1">
    <source>
        <dbReference type="ARBA" id="ARBA00004618"/>
    </source>
</evidence>
<dbReference type="RefSeq" id="WP_015410091.1">
    <property type="nucleotide sequence ID" value="NC_020388.1"/>
</dbReference>
<dbReference type="Proteomes" id="UP000011867">
    <property type="component" value="Chromosome"/>
</dbReference>
<accession>M1XSM5</accession>
<evidence type="ECO:0000256" key="5">
    <source>
        <dbReference type="SAM" id="Phobius"/>
    </source>
</evidence>
<proteinExistence type="inferred from homology"/>
<dbReference type="PANTHER" id="PTHR35903:SF1">
    <property type="entry name" value="FLAGELLIN B1"/>
    <property type="match status" value="1"/>
</dbReference>
<dbReference type="EMBL" id="HF582854">
    <property type="protein sequence ID" value="CCQ37347.1"/>
    <property type="molecule type" value="Genomic_DNA"/>
</dbReference>
<keyword evidence="7" id="KW-1185">Reference proteome</keyword>
<dbReference type="NCBIfam" id="TIGR02537">
    <property type="entry name" value="arch_flag_Nterm"/>
    <property type="match status" value="1"/>
</dbReference>
<dbReference type="InterPro" id="IPR002774">
    <property type="entry name" value="Flagellin_arc-type"/>
</dbReference>
<dbReference type="PANTHER" id="PTHR35903">
    <property type="entry name" value="FLAGELLIN B1"/>
    <property type="match status" value="1"/>
</dbReference>
<organism evidence="6 7">
    <name type="scientific">Natronomonas moolapensis (strain DSM 18674 / CECT 7526 / JCM 14361 / 8.8.11)</name>
    <dbReference type="NCBI Taxonomy" id="268739"/>
    <lineage>
        <taxon>Archaea</taxon>
        <taxon>Methanobacteriati</taxon>
        <taxon>Methanobacteriota</taxon>
        <taxon>Stenosarchaea group</taxon>
        <taxon>Halobacteria</taxon>
        <taxon>Halobacteriales</taxon>
        <taxon>Natronomonadaceae</taxon>
        <taxon>Natronomonas</taxon>
    </lineage>
</organism>
<evidence type="ECO:0000313" key="7">
    <source>
        <dbReference type="Proteomes" id="UP000011867"/>
    </source>
</evidence>
<dbReference type="GO" id="GO:0097589">
    <property type="term" value="C:archaeal-type flagellum"/>
    <property type="evidence" value="ECO:0007669"/>
    <property type="project" value="UniProtKB-SubCell"/>
</dbReference>
<keyword evidence="6" id="KW-0966">Cell projection</keyword>
<dbReference type="AlphaFoldDB" id="M1XSM5"/>
<dbReference type="eggNOG" id="arCOG01829">
    <property type="taxonomic scope" value="Archaea"/>
</dbReference>
<dbReference type="GO" id="GO:0097588">
    <property type="term" value="P:archaeal or bacterial-type flagellum-dependent cell motility"/>
    <property type="evidence" value="ECO:0007669"/>
    <property type="project" value="InterPro"/>
</dbReference>
<dbReference type="GO" id="GO:0005198">
    <property type="term" value="F:structural molecule activity"/>
    <property type="evidence" value="ECO:0007669"/>
    <property type="project" value="InterPro"/>
</dbReference>
<comment type="similarity">
    <text evidence="2 4">Belongs to the archaeal flagellin family.</text>
</comment>
<dbReference type="OrthoDB" id="102632at2157"/>
<keyword evidence="6" id="KW-0969">Cilium</keyword>